<keyword evidence="8" id="KW-1185">Reference proteome</keyword>
<dbReference type="AlphaFoldDB" id="A0AAD9QQY4"/>
<reference evidence="7" key="2">
    <citation type="journal article" date="2023" name="Science">
        <title>Genomic signatures of disease resistance in endangered staghorn corals.</title>
        <authorList>
            <person name="Vollmer S.V."/>
            <person name="Selwyn J.D."/>
            <person name="Despard B.A."/>
            <person name="Roesel C.L."/>
        </authorList>
    </citation>
    <scope>NUCLEOTIDE SEQUENCE</scope>
    <source>
        <strain evidence="7">K2</strain>
    </source>
</reference>
<dbReference type="InterPro" id="IPR022091">
    <property type="entry name" value="TMF_TATA-bd"/>
</dbReference>
<keyword evidence="3 4" id="KW-0175">Coiled coil</keyword>
<feature type="region of interest" description="Disordered" evidence="5">
    <location>
        <begin position="104"/>
        <end position="161"/>
    </location>
</feature>
<feature type="domain" description="TATA element modulatory factor 1 TATA binding" evidence="6">
    <location>
        <begin position="1044"/>
        <end position="1150"/>
    </location>
</feature>
<feature type="compositionally biased region" description="Polar residues" evidence="5">
    <location>
        <begin position="43"/>
        <end position="64"/>
    </location>
</feature>
<feature type="coiled-coil region" evidence="4">
    <location>
        <begin position="610"/>
        <end position="742"/>
    </location>
</feature>
<dbReference type="PANTHER" id="PTHR46515:SF1">
    <property type="entry name" value="TATA ELEMENT MODULATORY FACTOR"/>
    <property type="match status" value="1"/>
</dbReference>
<sequence>MSWFDTTSFSSFAKTALSQAHNLQKSIDRVLDIEDDKKDAVSKLSSDLSKPVSQPVSSESTNESAAARKSSPSSTKIVSSRKLPSDDNNSAEGNTFWSSFLGDSFSSESSNRVSNVSSRRSSERKCSHRASGTVTEGKRRGSSGVKQTTENVDATTDSKATLPVPASTEQKCADGDIEKNSKLQSNFAASSASLCQERDTEDRTPRIKPIFDASKISDVDEDNSQKLSYDTQGLSAAAQRNNHELEFSEEAKGRHESEGALLNFPSNDNVVAANSEHINSKNFSDKNGVGTITFEDQPIIKSREQHETPPQVHTAMTSTVEQTLESENALEKQLREGKITGSFDISQNQQGSVGHVTVDVESAGSLSVISHDTEVVIELDDQQRLLKDMPLASSTPNCHYNKWSVEESEFVEIDSNDTWLQHQKELNTVNSKSLKDTKKNSTMTVDETATVEETLSAVEHSEGVKEWEIKEEVCCPGNTEVLNEIEENQYNLEKKSTEGMDQLKKKINELQSEVASLQHVVEVRENKLLQLSKQNVDLQETANILRGQLEQAEIAFKTDDQEIEEVRKEFTVRVSTTEKKFQAAAKERDKFKALLDETERSLNFRNEQQLNEFTSLIKEKDDQIAELLEEGEKLSKQELHVNNTVKKLRAKEKENEAVLKKNSKALEELTSENTRLHEIQKVKEANERKQTEAINKLNSYNEKLEEKVAVLNSELDDANEKLRSMQAALDNAYKQLTDLHKENASKDSAAQEAALSAEMTAKEGLRIAMERKEKQFEKEIETLEFQISDLQTSLHRNEQQANRREDNLRQEISDVQQRLQEAEARNQELTESVTHATRPLLRQIENLQSSYGNQTQTWERVERNLTERLNEARVQLAEAHEKERVATEHALELNSRLTAVESQLVTYRQDKSRLEATLEVERAKLDTSEDTRSREAARAEALEMKYRKMMQDSNMEKALLEQQLALEKSKVETEKKKFQNALDDKDRIFVHQSASLSGVHVSPASGSGVAQDETHESSAHRALWRQNSNSSSVIHEMSRGVITGSTAIVERLQAKVKQKDGEIELLQEEIVALQKTRDSLTEELTRLTSRTDNLERNSVLFADLQARYKGLEQRHNAVLQMYGEKAEECEELRMDLEDVKTMYKTQIQDLLGSSR</sequence>
<feature type="compositionally biased region" description="Low complexity" evidence="5">
    <location>
        <begin position="69"/>
        <end position="82"/>
    </location>
</feature>
<organism evidence="7 8">
    <name type="scientific">Acropora cervicornis</name>
    <name type="common">Staghorn coral</name>
    <dbReference type="NCBI Taxonomy" id="6130"/>
    <lineage>
        <taxon>Eukaryota</taxon>
        <taxon>Metazoa</taxon>
        <taxon>Cnidaria</taxon>
        <taxon>Anthozoa</taxon>
        <taxon>Hexacorallia</taxon>
        <taxon>Scleractinia</taxon>
        <taxon>Astrocoeniina</taxon>
        <taxon>Acroporidae</taxon>
        <taxon>Acropora</taxon>
    </lineage>
</organism>
<reference evidence="7" key="1">
    <citation type="journal article" date="2023" name="G3 (Bethesda)">
        <title>Whole genome assembly and annotation of the endangered Caribbean coral Acropora cervicornis.</title>
        <authorList>
            <person name="Selwyn J.D."/>
            <person name="Vollmer S.V."/>
        </authorList>
    </citation>
    <scope>NUCLEOTIDE SEQUENCE</scope>
    <source>
        <strain evidence="7">K2</strain>
    </source>
</reference>
<dbReference type="InterPro" id="IPR022092">
    <property type="entry name" value="TMF_DNA-bd"/>
</dbReference>
<dbReference type="GO" id="GO:0005794">
    <property type="term" value="C:Golgi apparatus"/>
    <property type="evidence" value="ECO:0007669"/>
    <property type="project" value="UniProtKB-SubCell"/>
</dbReference>
<dbReference type="EMBL" id="JARQWQ010000019">
    <property type="protein sequence ID" value="KAK2565734.1"/>
    <property type="molecule type" value="Genomic_DNA"/>
</dbReference>
<dbReference type="PANTHER" id="PTHR46515">
    <property type="entry name" value="TATA ELEMENT MODULATORY FACTOR TMF1"/>
    <property type="match status" value="1"/>
</dbReference>
<evidence type="ECO:0000313" key="7">
    <source>
        <dbReference type="EMBL" id="KAK2565734.1"/>
    </source>
</evidence>
<dbReference type="Proteomes" id="UP001249851">
    <property type="component" value="Unassembled WGS sequence"/>
</dbReference>
<evidence type="ECO:0000313" key="8">
    <source>
        <dbReference type="Proteomes" id="UP001249851"/>
    </source>
</evidence>
<comment type="subcellular location">
    <subcellularLocation>
        <location evidence="1">Golgi apparatus</location>
    </subcellularLocation>
</comment>
<name>A0AAD9QQY4_ACRCE</name>
<feature type="region of interest" description="Disordered" evidence="5">
    <location>
        <begin position="40"/>
        <end position="91"/>
    </location>
</feature>
<feature type="compositionally biased region" description="Low complexity" evidence="5">
    <location>
        <begin position="104"/>
        <end position="119"/>
    </location>
</feature>
<dbReference type="InterPro" id="IPR052602">
    <property type="entry name" value="Growth_transcription_reg"/>
</dbReference>
<feature type="coiled-coil region" evidence="4">
    <location>
        <begin position="862"/>
        <end position="931"/>
    </location>
</feature>
<evidence type="ECO:0000259" key="6">
    <source>
        <dbReference type="Pfam" id="PF12325"/>
    </source>
</evidence>
<evidence type="ECO:0000256" key="3">
    <source>
        <dbReference type="ARBA" id="ARBA00023054"/>
    </source>
</evidence>
<evidence type="ECO:0000256" key="1">
    <source>
        <dbReference type="ARBA" id="ARBA00004555"/>
    </source>
</evidence>
<evidence type="ECO:0000256" key="4">
    <source>
        <dbReference type="SAM" id="Coils"/>
    </source>
</evidence>
<gene>
    <name evidence="7" type="ORF">P5673_010912</name>
</gene>
<feature type="compositionally biased region" description="Polar residues" evidence="5">
    <location>
        <begin position="144"/>
        <end position="159"/>
    </location>
</feature>
<feature type="coiled-coil region" evidence="4">
    <location>
        <begin position="1049"/>
        <end position="1097"/>
    </location>
</feature>
<keyword evidence="2" id="KW-0333">Golgi apparatus</keyword>
<feature type="coiled-coil region" evidence="4">
    <location>
        <begin position="493"/>
        <end position="569"/>
    </location>
</feature>
<protein>
    <submittedName>
        <fullName evidence="7">TATA element modulatory factor</fullName>
    </submittedName>
</protein>
<feature type="coiled-coil region" evidence="4">
    <location>
        <begin position="766"/>
        <end position="832"/>
    </location>
</feature>
<dbReference type="GO" id="GO:0005783">
    <property type="term" value="C:endoplasmic reticulum"/>
    <property type="evidence" value="ECO:0007669"/>
    <property type="project" value="TreeGrafter"/>
</dbReference>
<dbReference type="Pfam" id="PF12329">
    <property type="entry name" value="TMF_DNA_bd"/>
    <property type="match status" value="1"/>
</dbReference>
<proteinExistence type="predicted"/>
<comment type="caution">
    <text evidence="7">The sequence shown here is derived from an EMBL/GenBank/DDBJ whole genome shotgun (WGS) entry which is preliminary data.</text>
</comment>
<dbReference type="Pfam" id="PF12325">
    <property type="entry name" value="TMF_TATA_bd"/>
    <property type="match status" value="1"/>
</dbReference>
<evidence type="ECO:0000256" key="2">
    <source>
        <dbReference type="ARBA" id="ARBA00023034"/>
    </source>
</evidence>
<accession>A0AAD9QQY4</accession>
<evidence type="ECO:0000256" key="5">
    <source>
        <dbReference type="SAM" id="MobiDB-lite"/>
    </source>
</evidence>